<dbReference type="OrthoDB" id="9888558at2759"/>
<evidence type="ECO:0000313" key="4">
    <source>
        <dbReference type="Proteomes" id="UP000276834"/>
    </source>
</evidence>
<dbReference type="AlphaFoldDB" id="A0A3L8SHC4"/>
<gene>
    <name evidence="3" type="ORF">DV515_00007436</name>
</gene>
<feature type="domain" description="UPAR/Ly6" evidence="2">
    <location>
        <begin position="33"/>
        <end position="116"/>
    </location>
</feature>
<dbReference type="SUPFAM" id="SSF57302">
    <property type="entry name" value="Snake toxin-like"/>
    <property type="match status" value="1"/>
</dbReference>
<dbReference type="Gene3D" id="2.10.60.10">
    <property type="entry name" value="CD59"/>
    <property type="match status" value="1"/>
</dbReference>
<dbReference type="InterPro" id="IPR045860">
    <property type="entry name" value="Snake_toxin-like_sf"/>
</dbReference>
<sequence length="134" mass="14446">LCVLETILGRLIFLNACCKFLSGLFSLHPGEALQCYTCVGSSDDDCNRQGSQQCPGHADACAVIRGQASGIMKSCSFRSFCERARRDGARAPGVSVHCCYSNHCNAKSLAPRLSSSSLSLLILPLLWHPLLKLT</sequence>
<keyword evidence="1" id="KW-0732">Signal</keyword>
<comment type="caution">
    <text evidence="3">The sequence shown here is derived from an EMBL/GenBank/DDBJ whole genome shotgun (WGS) entry which is preliminary data.</text>
</comment>
<dbReference type="Pfam" id="PF00021">
    <property type="entry name" value="UPAR_LY6"/>
    <property type="match status" value="1"/>
</dbReference>
<dbReference type="SMART" id="SM00134">
    <property type="entry name" value="LU"/>
    <property type="match status" value="1"/>
</dbReference>
<dbReference type="Proteomes" id="UP000276834">
    <property type="component" value="Unassembled WGS sequence"/>
</dbReference>
<organism evidence="3 4">
    <name type="scientific">Chloebia gouldiae</name>
    <name type="common">Gouldian finch</name>
    <name type="synonym">Erythrura gouldiae</name>
    <dbReference type="NCBI Taxonomy" id="44316"/>
    <lineage>
        <taxon>Eukaryota</taxon>
        <taxon>Metazoa</taxon>
        <taxon>Chordata</taxon>
        <taxon>Craniata</taxon>
        <taxon>Vertebrata</taxon>
        <taxon>Euteleostomi</taxon>
        <taxon>Archelosauria</taxon>
        <taxon>Archosauria</taxon>
        <taxon>Dinosauria</taxon>
        <taxon>Saurischia</taxon>
        <taxon>Theropoda</taxon>
        <taxon>Coelurosauria</taxon>
        <taxon>Aves</taxon>
        <taxon>Neognathae</taxon>
        <taxon>Neoaves</taxon>
        <taxon>Telluraves</taxon>
        <taxon>Australaves</taxon>
        <taxon>Passeriformes</taxon>
        <taxon>Passeroidea</taxon>
        <taxon>Passeridae</taxon>
        <taxon>Chloebia</taxon>
    </lineage>
</organism>
<proteinExistence type="predicted"/>
<dbReference type="GO" id="GO:0030154">
    <property type="term" value="P:cell differentiation"/>
    <property type="evidence" value="ECO:0007669"/>
    <property type="project" value="UniProtKB-ARBA"/>
</dbReference>
<keyword evidence="4" id="KW-1185">Reference proteome</keyword>
<evidence type="ECO:0000313" key="3">
    <source>
        <dbReference type="EMBL" id="RLW02144.1"/>
    </source>
</evidence>
<dbReference type="FunFam" id="2.10.60.10:FF:000037">
    <property type="entry name" value="Si:ch73-28h20.1"/>
    <property type="match status" value="1"/>
</dbReference>
<evidence type="ECO:0000259" key="2">
    <source>
        <dbReference type="SMART" id="SM00134"/>
    </source>
</evidence>
<evidence type="ECO:0000256" key="1">
    <source>
        <dbReference type="SAM" id="SignalP"/>
    </source>
</evidence>
<accession>A0A3L8SHC4</accession>
<feature type="chain" id="PRO_5018039576" description="UPAR/Ly6 domain-containing protein" evidence="1">
    <location>
        <begin position="33"/>
        <end position="134"/>
    </location>
</feature>
<dbReference type="InterPro" id="IPR016054">
    <property type="entry name" value="LY6_UPA_recep-like"/>
</dbReference>
<dbReference type="EMBL" id="QUSF01000019">
    <property type="protein sequence ID" value="RLW02144.1"/>
    <property type="molecule type" value="Genomic_DNA"/>
</dbReference>
<name>A0A3L8SHC4_CHLGU</name>
<feature type="non-terminal residue" evidence="3">
    <location>
        <position position="1"/>
    </location>
</feature>
<reference evidence="3 4" key="1">
    <citation type="journal article" date="2018" name="Proc. R. Soc. B">
        <title>A non-coding region near Follistatin controls head colour polymorphism in the Gouldian finch.</title>
        <authorList>
            <person name="Toomey M.B."/>
            <person name="Marques C.I."/>
            <person name="Andrade P."/>
            <person name="Araujo P.M."/>
            <person name="Sabatino S."/>
            <person name="Gazda M.A."/>
            <person name="Afonso S."/>
            <person name="Lopes R.J."/>
            <person name="Corbo J.C."/>
            <person name="Carneiro M."/>
        </authorList>
    </citation>
    <scope>NUCLEOTIDE SEQUENCE [LARGE SCALE GENOMIC DNA]</scope>
    <source>
        <strain evidence="3">Red01</strain>
        <tissue evidence="3">Muscle</tissue>
    </source>
</reference>
<protein>
    <recommendedName>
        <fullName evidence="2">UPAR/Ly6 domain-containing protein</fullName>
    </recommendedName>
</protein>
<dbReference type="CDD" id="cd23553">
    <property type="entry name" value="TFP_LU_ECD_Ly6PGE"/>
    <property type="match status" value="1"/>
</dbReference>
<feature type="signal peptide" evidence="1">
    <location>
        <begin position="1"/>
        <end position="32"/>
    </location>
</feature>